<reference evidence="1 2" key="1">
    <citation type="journal article" date="2015" name="Nature">
        <title>rRNA introns, odd ribosomes, and small enigmatic genomes across a large radiation of phyla.</title>
        <authorList>
            <person name="Brown C.T."/>
            <person name="Hug L.A."/>
            <person name="Thomas B.C."/>
            <person name="Sharon I."/>
            <person name="Castelle C.J."/>
            <person name="Singh A."/>
            <person name="Wilkins M.J."/>
            <person name="Williams K.H."/>
            <person name="Banfield J.F."/>
        </authorList>
    </citation>
    <scope>NUCLEOTIDE SEQUENCE [LARGE SCALE GENOMIC DNA]</scope>
</reference>
<protein>
    <submittedName>
        <fullName evidence="1">Uncharacterized protein</fullName>
    </submittedName>
</protein>
<proteinExistence type="predicted"/>
<dbReference type="AlphaFoldDB" id="A0A0G0UFR6"/>
<comment type="caution">
    <text evidence="1">The sequence shown here is derived from an EMBL/GenBank/DDBJ whole genome shotgun (WGS) entry which is preliminary data.</text>
</comment>
<gene>
    <name evidence="1" type="ORF">UU35_C0016G0018</name>
</gene>
<sequence>MSLSKFSQRKNRFYEKRRWHGHGATDLDSETGCDFVQPFHEPADVTGFSVHVPERIVLVFTNILDLVHDRCSDHVGMP</sequence>
<dbReference type="Proteomes" id="UP000034616">
    <property type="component" value="Unassembled WGS sequence"/>
</dbReference>
<evidence type="ECO:0000313" key="1">
    <source>
        <dbReference type="EMBL" id="KKR86271.1"/>
    </source>
</evidence>
<evidence type="ECO:0000313" key="2">
    <source>
        <dbReference type="Proteomes" id="UP000034616"/>
    </source>
</evidence>
<dbReference type="EMBL" id="LCAH01000016">
    <property type="protein sequence ID" value="KKR86271.1"/>
    <property type="molecule type" value="Genomic_DNA"/>
</dbReference>
<name>A0A0G0UFR6_9BACT</name>
<organism evidence="1 2">
    <name type="scientific">Candidatus Uhrbacteria bacterium GW2011_GWC2_41_11</name>
    <dbReference type="NCBI Taxonomy" id="1618985"/>
    <lineage>
        <taxon>Bacteria</taxon>
        <taxon>Candidatus Uhriibacteriota</taxon>
    </lineage>
</organism>
<accession>A0A0G0UFR6</accession>